<keyword evidence="1 2" id="KW-0694">RNA-binding</keyword>
<dbReference type="Gramene" id="OPUNC02G30440.1">
    <property type="protein sequence ID" value="OPUNC02G30440.1"/>
    <property type="gene ID" value="OPUNC02G30440"/>
</dbReference>
<evidence type="ECO:0000313" key="6">
    <source>
        <dbReference type="Proteomes" id="UP000026962"/>
    </source>
</evidence>
<dbReference type="PROSITE" id="PS50102">
    <property type="entry name" value="RRM"/>
    <property type="match status" value="1"/>
</dbReference>
<dbReference type="eggNOG" id="KOG0149">
    <property type="taxonomic scope" value="Eukaryota"/>
</dbReference>
<feature type="domain" description="RRM" evidence="4">
    <location>
        <begin position="51"/>
        <end position="128"/>
    </location>
</feature>
<dbReference type="HOGENOM" id="CLU_048669_0_2_1"/>
<dbReference type="OMA" id="RPPFIQQ"/>
<proteinExistence type="predicted"/>
<feature type="compositionally biased region" description="Low complexity" evidence="3">
    <location>
        <begin position="1"/>
        <end position="24"/>
    </location>
</feature>
<reference evidence="5" key="2">
    <citation type="submission" date="2018-05" db="EMBL/GenBank/DDBJ databases">
        <title>OpunRS2 (Oryza punctata Reference Sequence Version 2).</title>
        <authorList>
            <person name="Zhang J."/>
            <person name="Kudrna D."/>
            <person name="Lee S."/>
            <person name="Talag J."/>
            <person name="Welchert J."/>
            <person name="Wing R.A."/>
        </authorList>
    </citation>
    <scope>NUCLEOTIDE SEQUENCE [LARGE SCALE GENOMIC DNA]</scope>
</reference>
<sequence length="332" mass="35109">MAAASSSTSSAAGSPAPAHAPAVGGAAGGGGGGGGGGVPNHRTRFGDTTLTKVFVGGLAWETPSKGLQEHFQQYGEILEAVVITDRETGRSKGYGFVTFRDPESAREAVRNPNPTIGGRRANCNIASMGPPRPSPSRGRAPRGSHFPDQPHMSPQPYMGGRLPPQQMTAPPQPMYYHPQFGYWYPQEYPYQQASIPITLFNAVYNSQALQHYYPQLYGPTSPSTPSYQFMGYMTGGLGPRAGFSPMQQQAARPHFIQQPAAQLEGGSFPPGPSLPPDFRLQLPPHALSRQPDDTTGAQSAPPVSATAEATPTTDSKEASKTVGSNSDLNTSN</sequence>
<feature type="compositionally biased region" description="Low complexity" evidence="3">
    <location>
        <begin position="135"/>
        <end position="144"/>
    </location>
</feature>
<evidence type="ECO:0000256" key="3">
    <source>
        <dbReference type="SAM" id="MobiDB-lite"/>
    </source>
</evidence>
<dbReference type="PANTHER" id="PTHR11176:SF23">
    <property type="entry name" value="RNA-BINDING (RRM_RBD_RNP MOTIFS) FAMILY PROTEIN"/>
    <property type="match status" value="1"/>
</dbReference>
<dbReference type="Proteomes" id="UP000026962">
    <property type="component" value="Chromosome 2"/>
</dbReference>
<dbReference type="PANTHER" id="PTHR11176">
    <property type="entry name" value="BOULE-RELATED"/>
    <property type="match status" value="1"/>
</dbReference>
<reference evidence="5" key="1">
    <citation type="submission" date="2015-04" db="UniProtKB">
        <authorList>
            <consortium name="EnsemblPlants"/>
        </authorList>
    </citation>
    <scope>IDENTIFICATION</scope>
</reference>
<dbReference type="InterPro" id="IPR035979">
    <property type="entry name" value="RBD_domain_sf"/>
</dbReference>
<dbReference type="EnsemblPlants" id="OPUNC02G30440.1">
    <property type="protein sequence ID" value="OPUNC02G30440.1"/>
    <property type="gene ID" value="OPUNC02G30440"/>
</dbReference>
<dbReference type="STRING" id="4537.A0A0E0K5E6"/>
<evidence type="ECO:0000313" key="5">
    <source>
        <dbReference type="EnsemblPlants" id="OPUNC02G30440.1"/>
    </source>
</evidence>
<feature type="compositionally biased region" description="Gly residues" evidence="3">
    <location>
        <begin position="25"/>
        <end position="38"/>
    </location>
</feature>
<dbReference type="GO" id="GO:0003723">
    <property type="term" value="F:RNA binding"/>
    <property type="evidence" value="ECO:0007669"/>
    <property type="project" value="UniProtKB-UniRule"/>
</dbReference>
<evidence type="ECO:0000259" key="4">
    <source>
        <dbReference type="PROSITE" id="PS50102"/>
    </source>
</evidence>
<feature type="region of interest" description="Disordered" evidence="3">
    <location>
        <begin position="1"/>
        <end position="44"/>
    </location>
</feature>
<dbReference type="SUPFAM" id="SSF54928">
    <property type="entry name" value="RNA-binding domain, RBD"/>
    <property type="match status" value="1"/>
</dbReference>
<dbReference type="InterPro" id="IPR000504">
    <property type="entry name" value="RRM_dom"/>
</dbReference>
<name>A0A0E0K5E6_ORYPU</name>
<accession>A0A0E0K5E6</accession>
<dbReference type="SMART" id="SM00360">
    <property type="entry name" value="RRM"/>
    <property type="match status" value="1"/>
</dbReference>
<organism evidence="5">
    <name type="scientific">Oryza punctata</name>
    <name type="common">Red rice</name>
    <dbReference type="NCBI Taxonomy" id="4537"/>
    <lineage>
        <taxon>Eukaryota</taxon>
        <taxon>Viridiplantae</taxon>
        <taxon>Streptophyta</taxon>
        <taxon>Embryophyta</taxon>
        <taxon>Tracheophyta</taxon>
        <taxon>Spermatophyta</taxon>
        <taxon>Magnoliopsida</taxon>
        <taxon>Liliopsida</taxon>
        <taxon>Poales</taxon>
        <taxon>Poaceae</taxon>
        <taxon>BOP clade</taxon>
        <taxon>Oryzoideae</taxon>
        <taxon>Oryzeae</taxon>
        <taxon>Oryzinae</taxon>
        <taxon>Oryza</taxon>
    </lineage>
</organism>
<keyword evidence="6" id="KW-1185">Reference proteome</keyword>
<feature type="region of interest" description="Disordered" evidence="3">
    <location>
        <begin position="110"/>
        <end position="157"/>
    </location>
</feature>
<evidence type="ECO:0000256" key="1">
    <source>
        <dbReference type="ARBA" id="ARBA00022884"/>
    </source>
</evidence>
<dbReference type="AlphaFoldDB" id="A0A0E0K5E6"/>
<evidence type="ECO:0000256" key="2">
    <source>
        <dbReference type="PROSITE-ProRule" id="PRU00176"/>
    </source>
</evidence>
<dbReference type="Gene3D" id="3.30.70.330">
    <property type="match status" value="1"/>
</dbReference>
<protein>
    <recommendedName>
        <fullName evidence="4">RRM domain-containing protein</fullName>
    </recommendedName>
</protein>
<dbReference type="InterPro" id="IPR012677">
    <property type="entry name" value="Nucleotide-bd_a/b_plait_sf"/>
</dbReference>
<feature type="compositionally biased region" description="Polar residues" evidence="3">
    <location>
        <begin position="321"/>
        <end position="332"/>
    </location>
</feature>
<feature type="region of interest" description="Disordered" evidence="3">
    <location>
        <begin position="262"/>
        <end position="332"/>
    </location>
</feature>
<dbReference type="Pfam" id="PF00076">
    <property type="entry name" value="RRM_1"/>
    <property type="match status" value="1"/>
</dbReference>